<evidence type="ECO:0000256" key="3">
    <source>
        <dbReference type="ARBA" id="ARBA00022989"/>
    </source>
</evidence>
<sequence length="427" mass="41894">MTEPIPEQRRVLTVLVAAQILSGAGLAAGVTVGALLAQDMLGSTSLAGVPSALFTIGSAAAAVAVGRISQRAGRRGGLTFGYTTGAIGSAGVVAAAALDTAALLFAALFVYGAGTATSLQARYAGADLAAPARRGRAVSTVLVATTLGAVVGPNLTTVMGDAAESWGIPRLSGPFVLSGVAYGLAAVVLWVLLRPDPLLLARSRAAAETLSGTVARNLSGTVGEDPAPAGDPPAPGRPWTPAVTAGVVVMIVTQLVMVAVMTMTPIHMRDHGHDVGATGVVIAIHVAAMFLPSPIAGMLVDRVGPYRVAAAAGLVLLASGVSAALAPPHSVAALAFALGLLGFGWSLGLVSGTALVTDAVPLESRAATQGTADLFVALAGAGGGLGSGLVVAAAGFPALALTGAAVSLVILPVLARRSAHVAQSAVH</sequence>
<keyword evidence="4 6" id="KW-0472">Membrane</keyword>
<feature type="transmembrane region" description="Helical" evidence="6">
    <location>
        <begin position="49"/>
        <end position="68"/>
    </location>
</feature>
<feature type="domain" description="Major facilitator superfamily (MFS) profile" evidence="7">
    <location>
        <begin position="11"/>
        <end position="418"/>
    </location>
</feature>
<dbReference type="SUPFAM" id="SSF103473">
    <property type="entry name" value="MFS general substrate transporter"/>
    <property type="match status" value="1"/>
</dbReference>
<comment type="caution">
    <text evidence="8">The sequence shown here is derived from an EMBL/GenBank/DDBJ whole genome shotgun (WGS) entry which is preliminary data.</text>
</comment>
<feature type="transmembrane region" description="Helical" evidence="6">
    <location>
        <begin position="308"/>
        <end position="326"/>
    </location>
</feature>
<keyword evidence="3 6" id="KW-1133">Transmembrane helix</keyword>
<feature type="transmembrane region" description="Helical" evidence="6">
    <location>
        <begin position="80"/>
        <end position="98"/>
    </location>
</feature>
<dbReference type="Gene3D" id="1.20.1250.20">
    <property type="entry name" value="MFS general substrate transporter like domains"/>
    <property type="match status" value="1"/>
</dbReference>
<gene>
    <name evidence="8" type="ORF">RAJCM14343_4930</name>
</gene>
<dbReference type="InterPro" id="IPR036259">
    <property type="entry name" value="MFS_trans_sf"/>
</dbReference>
<keyword evidence="2 6" id="KW-0812">Transmembrane</keyword>
<evidence type="ECO:0000313" key="9">
    <source>
        <dbReference type="Proteomes" id="UP000325466"/>
    </source>
</evidence>
<dbReference type="InterPro" id="IPR020846">
    <property type="entry name" value="MFS_dom"/>
</dbReference>
<feature type="transmembrane region" description="Helical" evidence="6">
    <location>
        <begin position="104"/>
        <end position="125"/>
    </location>
</feature>
<keyword evidence="9" id="KW-1185">Reference proteome</keyword>
<evidence type="ECO:0000256" key="5">
    <source>
        <dbReference type="SAM" id="MobiDB-lite"/>
    </source>
</evidence>
<feature type="transmembrane region" description="Helical" evidence="6">
    <location>
        <begin position="332"/>
        <end position="360"/>
    </location>
</feature>
<feature type="transmembrane region" description="Helical" evidence="6">
    <location>
        <begin position="12"/>
        <end position="37"/>
    </location>
</feature>
<dbReference type="InterPro" id="IPR011701">
    <property type="entry name" value="MFS"/>
</dbReference>
<organism evidence="8 9">
    <name type="scientific">Rhodococcus aetherivorans</name>
    <dbReference type="NCBI Taxonomy" id="191292"/>
    <lineage>
        <taxon>Bacteria</taxon>
        <taxon>Bacillati</taxon>
        <taxon>Actinomycetota</taxon>
        <taxon>Actinomycetes</taxon>
        <taxon>Mycobacteriales</taxon>
        <taxon>Nocardiaceae</taxon>
        <taxon>Rhodococcus</taxon>
    </lineage>
</organism>
<feature type="transmembrane region" description="Helical" evidence="6">
    <location>
        <begin position="175"/>
        <end position="193"/>
    </location>
</feature>
<evidence type="ECO:0000256" key="2">
    <source>
        <dbReference type="ARBA" id="ARBA00022692"/>
    </source>
</evidence>
<feature type="transmembrane region" description="Helical" evidence="6">
    <location>
        <begin position="137"/>
        <end position="155"/>
    </location>
</feature>
<dbReference type="EMBL" id="BLAH01000124">
    <property type="protein sequence ID" value="GES39656.1"/>
    <property type="molecule type" value="Genomic_DNA"/>
</dbReference>
<name>A0ABQ0YSV7_9NOCA</name>
<feature type="region of interest" description="Disordered" evidence="5">
    <location>
        <begin position="217"/>
        <end position="237"/>
    </location>
</feature>
<evidence type="ECO:0000313" key="8">
    <source>
        <dbReference type="EMBL" id="GES39656.1"/>
    </source>
</evidence>
<proteinExistence type="predicted"/>
<dbReference type="Proteomes" id="UP000325466">
    <property type="component" value="Unassembled WGS sequence"/>
</dbReference>
<dbReference type="RefSeq" id="WP_043800375.1">
    <property type="nucleotide sequence ID" value="NZ_BAAAYP010000060.1"/>
</dbReference>
<dbReference type="Pfam" id="PF07690">
    <property type="entry name" value="MFS_1"/>
    <property type="match status" value="1"/>
</dbReference>
<feature type="transmembrane region" description="Helical" evidence="6">
    <location>
        <begin position="242"/>
        <end position="263"/>
    </location>
</feature>
<accession>A0ABQ0YSV7</accession>
<evidence type="ECO:0000256" key="4">
    <source>
        <dbReference type="ARBA" id="ARBA00023136"/>
    </source>
</evidence>
<dbReference type="PROSITE" id="PS50850">
    <property type="entry name" value="MFS"/>
    <property type="match status" value="1"/>
</dbReference>
<feature type="transmembrane region" description="Helical" evidence="6">
    <location>
        <begin position="372"/>
        <end position="392"/>
    </location>
</feature>
<evidence type="ECO:0000259" key="7">
    <source>
        <dbReference type="PROSITE" id="PS50850"/>
    </source>
</evidence>
<evidence type="ECO:0000256" key="6">
    <source>
        <dbReference type="SAM" id="Phobius"/>
    </source>
</evidence>
<comment type="subcellular location">
    <subcellularLocation>
        <location evidence="1">Cell membrane</location>
        <topology evidence="1">Multi-pass membrane protein</topology>
    </subcellularLocation>
</comment>
<protein>
    <submittedName>
        <fullName evidence="8">Tetracycline resistance protein</fullName>
    </submittedName>
</protein>
<feature type="transmembrane region" description="Helical" evidence="6">
    <location>
        <begin position="275"/>
        <end position="296"/>
    </location>
</feature>
<dbReference type="PANTHER" id="PTHR23534:SF1">
    <property type="entry name" value="MAJOR FACILITATOR SUPERFAMILY PROTEIN"/>
    <property type="match status" value="1"/>
</dbReference>
<feature type="transmembrane region" description="Helical" evidence="6">
    <location>
        <begin position="398"/>
        <end position="415"/>
    </location>
</feature>
<dbReference type="PANTHER" id="PTHR23534">
    <property type="entry name" value="MFS PERMEASE"/>
    <property type="match status" value="1"/>
</dbReference>
<evidence type="ECO:0000256" key="1">
    <source>
        <dbReference type="ARBA" id="ARBA00004651"/>
    </source>
</evidence>
<reference evidence="8 9" key="1">
    <citation type="journal article" date="2018" name="Biodegradation">
        <title>1,4-Dioxane degradation characteristics of Rhodococcus aetherivorans JCM 14343.</title>
        <authorList>
            <person name="Inoue D."/>
            <person name="Tsunoda T."/>
            <person name="Yamamoto N."/>
            <person name="Ike M."/>
            <person name="Sei K."/>
        </authorList>
    </citation>
    <scope>NUCLEOTIDE SEQUENCE [LARGE SCALE GENOMIC DNA]</scope>
    <source>
        <strain evidence="8 9">JCM 14343</strain>
    </source>
</reference>